<evidence type="ECO:0000313" key="9">
    <source>
        <dbReference type="EMBL" id="KAK0406170.1"/>
    </source>
</evidence>
<feature type="domain" description="Thioredoxin" evidence="8">
    <location>
        <begin position="1"/>
        <end position="149"/>
    </location>
</feature>
<reference evidence="9" key="1">
    <citation type="submission" date="2023-06" db="EMBL/GenBank/DDBJ databases">
        <title>Genomic analysis of the entomopathogenic nematode Steinernema hermaphroditum.</title>
        <authorList>
            <person name="Schwarz E.M."/>
            <person name="Heppert J.K."/>
            <person name="Baniya A."/>
            <person name="Schwartz H.T."/>
            <person name="Tan C.-H."/>
            <person name="Antoshechkin I."/>
            <person name="Sternberg P.W."/>
            <person name="Goodrich-Blair H."/>
            <person name="Dillman A.R."/>
        </authorList>
    </citation>
    <scope>NUCLEOTIDE SEQUENCE</scope>
    <source>
        <strain evidence="9">PS9179</strain>
        <tissue evidence="9">Whole animal</tissue>
    </source>
</reference>
<comment type="catalytic activity">
    <reaction evidence="6">
        <text>[protein]-dithiol + NAD(+) = [protein]-disulfide + NADH + H(+)</text>
        <dbReference type="Rhea" id="RHEA:18749"/>
        <dbReference type="Rhea" id="RHEA-COMP:10593"/>
        <dbReference type="Rhea" id="RHEA-COMP:10594"/>
        <dbReference type="ChEBI" id="CHEBI:15378"/>
        <dbReference type="ChEBI" id="CHEBI:29950"/>
        <dbReference type="ChEBI" id="CHEBI:50058"/>
        <dbReference type="ChEBI" id="CHEBI:57540"/>
        <dbReference type="ChEBI" id="CHEBI:57945"/>
        <dbReference type="EC" id="1.8.1.8"/>
    </reaction>
</comment>
<keyword evidence="10" id="KW-1185">Reference proteome</keyword>
<dbReference type="InterPro" id="IPR012336">
    <property type="entry name" value="Thioredoxin-like_fold"/>
</dbReference>
<evidence type="ECO:0000256" key="1">
    <source>
        <dbReference type="ARBA" id="ARBA00012612"/>
    </source>
</evidence>
<evidence type="ECO:0000256" key="2">
    <source>
        <dbReference type="ARBA" id="ARBA00022737"/>
    </source>
</evidence>
<dbReference type="EMBL" id="JAUCMV010000004">
    <property type="protein sequence ID" value="KAK0406170.1"/>
    <property type="molecule type" value="Genomic_DNA"/>
</dbReference>
<evidence type="ECO:0000313" key="10">
    <source>
        <dbReference type="Proteomes" id="UP001175271"/>
    </source>
</evidence>
<comment type="catalytic activity">
    <reaction evidence="7">
        <text>[protein]-dithiol + NADP(+) = [protein]-disulfide + NADPH + H(+)</text>
        <dbReference type="Rhea" id="RHEA:18753"/>
        <dbReference type="Rhea" id="RHEA-COMP:10593"/>
        <dbReference type="Rhea" id="RHEA-COMP:10594"/>
        <dbReference type="ChEBI" id="CHEBI:15378"/>
        <dbReference type="ChEBI" id="CHEBI:29950"/>
        <dbReference type="ChEBI" id="CHEBI:50058"/>
        <dbReference type="ChEBI" id="CHEBI:57783"/>
        <dbReference type="ChEBI" id="CHEBI:58349"/>
        <dbReference type="EC" id="1.8.1.8"/>
    </reaction>
</comment>
<comment type="similarity">
    <text evidence="5">Belongs to the nucleoredoxin family.</text>
</comment>
<dbReference type="InterPro" id="IPR036249">
    <property type="entry name" value="Thioredoxin-like_sf"/>
</dbReference>
<dbReference type="PANTHER" id="PTHR13871:SF96">
    <property type="entry name" value="THIOREDOXIN DOMAIN-CONTAINING PROTEIN"/>
    <property type="match status" value="1"/>
</dbReference>
<sequence>MGQLLEGVELVLSNKTKVKASEAVKGKIVALYFSAHWCPPCKMFTPKLKEFYDALKAAGKNFEVVFVSFDRNAKDLEKYYSELHGDWPYVEFGDEAIERLSMELNVSGIPALHIIDAGGRLLVRNARSSVTSSGAEGAVALFEKWAKLL</sequence>
<keyword evidence="2" id="KW-0677">Repeat</keyword>
<dbReference type="SUPFAM" id="SSF52833">
    <property type="entry name" value="Thioredoxin-like"/>
    <property type="match status" value="1"/>
</dbReference>
<accession>A0AA39HIQ0</accession>
<dbReference type="InterPro" id="IPR013766">
    <property type="entry name" value="Thioredoxin_domain"/>
</dbReference>
<dbReference type="PANTHER" id="PTHR13871">
    <property type="entry name" value="THIOREDOXIN"/>
    <property type="match status" value="1"/>
</dbReference>
<evidence type="ECO:0000256" key="4">
    <source>
        <dbReference type="ARBA" id="ARBA00023027"/>
    </source>
</evidence>
<dbReference type="EC" id="1.8.1.8" evidence="1"/>
<dbReference type="AlphaFoldDB" id="A0AA39HIQ0"/>
<comment type="caution">
    <text evidence="9">The sequence shown here is derived from an EMBL/GenBank/DDBJ whole genome shotgun (WGS) entry which is preliminary data.</text>
</comment>
<name>A0AA39HIQ0_9BILA</name>
<evidence type="ECO:0000256" key="3">
    <source>
        <dbReference type="ARBA" id="ARBA00023002"/>
    </source>
</evidence>
<organism evidence="9 10">
    <name type="scientific">Steinernema hermaphroditum</name>
    <dbReference type="NCBI Taxonomy" id="289476"/>
    <lineage>
        <taxon>Eukaryota</taxon>
        <taxon>Metazoa</taxon>
        <taxon>Ecdysozoa</taxon>
        <taxon>Nematoda</taxon>
        <taxon>Chromadorea</taxon>
        <taxon>Rhabditida</taxon>
        <taxon>Tylenchina</taxon>
        <taxon>Panagrolaimomorpha</taxon>
        <taxon>Strongyloidoidea</taxon>
        <taxon>Steinernematidae</taxon>
        <taxon>Steinernema</taxon>
    </lineage>
</organism>
<dbReference type="InterPro" id="IPR052259">
    <property type="entry name" value="Nucleoredoxin-like"/>
</dbReference>
<evidence type="ECO:0000259" key="8">
    <source>
        <dbReference type="PROSITE" id="PS51352"/>
    </source>
</evidence>
<dbReference type="Gene3D" id="3.40.30.10">
    <property type="entry name" value="Glutaredoxin"/>
    <property type="match status" value="1"/>
</dbReference>
<gene>
    <name evidence="9" type="ORF">QR680_018408</name>
</gene>
<protein>
    <recommendedName>
        <fullName evidence="1">protein-disulfide reductase</fullName>
        <ecNumber evidence="1">1.8.1.8</ecNumber>
    </recommendedName>
</protein>
<proteinExistence type="inferred from homology"/>
<dbReference type="Pfam" id="PF13905">
    <property type="entry name" value="Thioredoxin_8"/>
    <property type="match status" value="1"/>
</dbReference>
<evidence type="ECO:0000256" key="7">
    <source>
        <dbReference type="ARBA" id="ARBA00047804"/>
    </source>
</evidence>
<keyword evidence="3" id="KW-0560">Oxidoreductase</keyword>
<dbReference type="PROSITE" id="PS51352">
    <property type="entry name" value="THIOREDOXIN_2"/>
    <property type="match status" value="1"/>
</dbReference>
<dbReference type="GO" id="GO:0047134">
    <property type="term" value="F:protein-disulfide reductase [NAD(P)H] activity"/>
    <property type="evidence" value="ECO:0007669"/>
    <property type="project" value="UniProtKB-EC"/>
</dbReference>
<dbReference type="CDD" id="cd02964">
    <property type="entry name" value="TryX_like_family"/>
    <property type="match status" value="1"/>
</dbReference>
<evidence type="ECO:0000256" key="5">
    <source>
        <dbReference type="ARBA" id="ARBA00025782"/>
    </source>
</evidence>
<evidence type="ECO:0000256" key="6">
    <source>
        <dbReference type="ARBA" id="ARBA00047388"/>
    </source>
</evidence>
<dbReference type="Proteomes" id="UP001175271">
    <property type="component" value="Unassembled WGS sequence"/>
</dbReference>
<keyword evidence="4" id="KW-0520">NAD</keyword>